<dbReference type="RefSeq" id="WP_307340774.1">
    <property type="nucleotide sequence ID" value="NZ_JAUSUD010000008.1"/>
</dbReference>
<dbReference type="Gene3D" id="3.30.530.20">
    <property type="match status" value="1"/>
</dbReference>
<comment type="caution">
    <text evidence="1">The sequence shown here is derived from an EMBL/GenBank/DDBJ whole genome shotgun (WGS) entry which is preliminary data.</text>
</comment>
<gene>
    <name evidence="1" type="ORF">J2S19_002062</name>
</gene>
<organism evidence="1 2">
    <name type="scientific">Metabacillus malikii</name>
    <dbReference type="NCBI Taxonomy" id="1504265"/>
    <lineage>
        <taxon>Bacteria</taxon>
        <taxon>Bacillati</taxon>
        <taxon>Bacillota</taxon>
        <taxon>Bacilli</taxon>
        <taxon>Bacillales</taxon>
        <taxon>Bacillaceae</taxon>
        <taxon>Metabacillus</taxon>
    </lineage>
</organism>
<keyword evidence="2" id="KW-1185">Reference proteome</keyword>
<reference evidence="1 2" key="1">
    <citation type="submission" date="2023-07" db="EMBL/GenBank/DDBJ databases">
        <title>Genomic Encyclopedia of Type Strains, Phase IV (KMG-IV): sequencing the most valuable type-strain genomes for metagenomic binning, comparative biology and taxonomic classification.</title>
        <authorList>
            <person name="Goeker M."/>
        </authorList>
    </citation>
    <scope>NUCLEOTIDE SEQUENCE [LARGE SCALE GENOMIC DNA]</scope>
    <source>
        <strain evidence="1 2">DSM 29005</strain>
    </source>
</reference>
<evidence type="ECO:0000313" key="1">
    <source>
        <dbReference type="EMBL" id="MDQ0230805.1"/>
    </source>
</evidence>
<dbReference type="SUPFAM" id="SSF55961">
    <property type="entry name" value="Bet v1-like"/>
    <property type="match status" value="1"/>
</dbReference>
<evidence type="ECO:0000313" key="2">
    <source>
        <dbReference type="Proteomes" id="UP001234495"/>
    </source>
</evidence>
<protein>
    <submittedName>
        <fullName evidence="1">Ligand-binding SRPBCC domain-containing protein</fullName>
    </submittedName>
</protein>
<sequence length="157" mass="18308">MPIIKTDMFIYAPREICFDVARDIDIHTQSTSQTFEKAIAGVTSGLIELNETVTWEAIHFGIKQKLTVRITEFDYPNRFVDEMEKGAFKRFYHSHEFIEKPNGTLMVDTFDYTSPLGVLGKLADRLFLEQYMKNFLITRNRVIKKVAEERVTAPHQR</sequence>
<name>A0ABT9ZFP2_9BACI</name>
<dbReference type="CDD" id="cd07820">
    <property type="entry name" value="SRPBCC_3"/>
    <property type="match status" value="1"/>
</dbReference>
<dbReference type="Proteomes" id="UP001234495">
    <property type="component" value="Unassembled WGS sequence"/>
</dbReference>
<accession>A0ABT9ZFP2</accession>
<dbReference type="InterPro" id="IPR023393">
    <property type="entry name" value="START-like_dom_sf"/>
</dbReference>
<proteinExistence type="predicted"/>
<dbReference type="EMBL" id="JAUSUD010000008">
    <property type="protein sequence ID" value="MDQ0230805.1"/>
    <property type="molecule type" value="Genomic_DNA"/>
</dbReference>